<evidence type="ECO:0000256" key="2">
    <source>
        <dbReference type="ARBA" id="ARBA00023015"/>
    </source>
</evidence>
<reference evidence="6 7" key="1">
    <citation type="submission" date="2016-02" db="EMBL/GenBank/DDBJ databases">
        <authorList>
            <person name="Wen L."/>
            <person name="He K."/>
            <person name="Yang H."/>
        </authorList>
    </citation>
    <scope>NUCLEOTIDE SEQUENCE [LARGE SCALE GENOMIC DNA]</scope>
    <source>
        <strain evidence="6">Trichococcus palustris</strain>
    </source>
</reference>
<keyword evidence="7" id="KW-1185">Reference proteome</keyword>
<dbReference type="PROSITE" id="PS50931">
    <property type="entry name" value="HTH_LYSR"/>
    <property type="match status" value="1"/>
</dbReference>
<dbReference type="Pfam" id="PF03466">
    <property type="entry name" value="LysR_substrate"/>
    <property type="match status" value="1"/>
</dbReference>
<dbReference type="InterPro" id="IPR036388">
    <property type="entry name" value="WH-like_DNA-bd_sf"/>
</dbReference>
<dbReference type="GO" id="GO:0003700">
    <property type="term" value="F:DNA-binding transcription factor activity"/>
    <property type="evidence" value="ECO:0007669"/>
    <property type="project" value="InterPro"/>
</dbReference>
<dbReference type="CDD" id="cd05466">
    <property type="entry name" value="PBP2_LTTR_substrate"/>
    <property type="match status" value="1"/>
</dbReference>
<comment type="similarity">
    <text evidence="1">Belongs to the LysR transcriptional regulatory family.</text>
</comment>
<dbReference type="PANTHER" id="PTHR30419">
    <property type="entry name" value="HTH-TYPE TRANSCRIPTIONAL REGULATOR YBHD"/>
    <property type="match status" value="1"/>
</dbReference>
<dbReference type="RefSeq" id="WP_087032423.1">
    <property type="nucleotide sequence ID" value="NZ_FJNE01000003.1"/>
</dbReference>
<dbReference type="Gene3D" id="3.40.190.290">
    <property type="match status" value="1"/>
</dbReference>
<evidence type="ECO:0000313" key="6">
    <source>
        <dbReference type="EMBL" id="CZQ89520.1"/>
    </source>
</evidence>
<dbReference type="SUPFAM" id="SSF53850">
    <property type="entry name" value="Periplasmic binding protein-like II"/>
    <property type="match status" value="1"/>
</dbReference>
<organism evidence="6 7">
    <name type="scientific">Trichococcus palustris</name>
    <dbReference type="NCBI Taxonomy" id="140314"/>
    <lineage>
        <taxon>Bacteria</taxon>
        <taxon>Bacillati</taxon>
        <taxon>Bacillota</taxon>
        <taxon>Bacilli</taxon>
        <taxon>Lactobacillales</taxon>
        <taxon>Carnobacteriaceae</taxon>
        <taxon>Trichococcus</taxon>
    </lineage>
</organism>
<dbReference type="GO" id="GO:0003677">
    <property type="term" value="F:DNA binding"/>
    <property type="evidence" value="ECO:0007669"/>
    <property type="project" value="UniProtKB-KW"/>
</dbReference>
<feature type="domain" description="HTH lysR-type" evidence="5">
    <location>
        <begin position="1"/>
        <end position="58"/>
    </location>
</feature>
<dbReference type="PANTHER" id="PTHR30419:SF8">
    <property type="entry name" value="NITROGEN ASSIMILATION TRANSCRIPTIONAL ACTIVATOR-RELATED"/>
    <property type="match status" value="1"/>
</dbReference>
<dbReference type="OrthoDB" id="9803735at2"/>
<dbReference type="FunFam" id="1.10.10.10:FF:000001">
    <property type="entry name" value="LysR family transcriptional regulator"/>
    <property type="match status" value="1"/>
</dbReference>
<proteinExistence type="inferred from homology"/>
<evidence type="ECO:0000256" key="3">
    <source>
        <dbReference type="ARBA" id="ARBA00023125"/>
    </source>
</evidence>
<dbReference type="Proteomes" id="UP000242754">
    <property type="component" value="Unassembled WGS sequence"/>
</dbReference>
<dbReference type="Gene3D" id="1.10.10.10">
    <property type="entry name" value="Winged helix-like DNA-binding domain superfamily/Winged helix DNA-binding domain"/>
    <property type="match status" value="1"/>
</dbReference>
<keyword evidence="3" id="KW-0238">DNA-binding</keyword>
<dbReference type="AlphaFoldDB" id="A0A143YFN0"/>
<name>A0A143YFN0_9LACT</name>
<dbReference type="GO" id="GO:0005829">
    <property type="term" value="C:cytosol"/>
    <property type="evidence" value="ECO:0007669"/>
    <property type="project" value="TreeGrafter"/>
</dbReference>
<evidence type="ECO:0000256" key="1">
    <source>
        <dbReference type="ARBA" id="ARBA00009437"/>
    </source>
</evidence>
<dbReference type="PRINTS" id="PR00039">
    <property type="entry name" value="HTHLYSR"/>
</dbReference>
<evidence type="ECO:0000313" key="7">
    <source>
        <dbReference type="Proteomes" id="UP000242754"/>
    </source>
</evidence>
<gene>
    <name evidence="6" type="ORF">Tpal_1145</name>
</gene>
<dbReference type="InterPro" id="IPR005119">
    <property type="entry name" value="LysR_subst-bd"/>
</dbReference>
<dbReference type="EMBL" id="FJNE01000003">
    <property type="protein sequence ID" value="CZQ89520.1"/>
    <property type="molecule type" value="Genomic_DNA"/>
</dbReference>
<dbReference type="InterPro" id="IPR036390">
    <property type="entry name" value="WH_DNA-bd_sf"/>
</dbReference>
<evidence type="ECO:0000256" key="4">
    <source>
        <dbReference type="ARBA" id="ARBA00023163"/>
    </source>
</evidence>
<protein>
    <submittedName>
        <fullName evidence="6">Transcription regulator hth lysr</fullName>
    </submittedName>
</protein>
<dbReference type="Pfam" id="PF00126">
    <property type="entry name" value="HTH_1"/>
    <property type="match status" value="1"/>
</dbReference>
<dbReference type="InterPro" id="IPR050950">
    <property type="entry name" value="HTH-type_LysR_regulators"/>
</dbReference>
<sequence>MELRILNYFLTVVYEENITNAAEKLHITQPTLSRQMMQLEEELGVQLFKRGKRKIALTSEGMLLKRRAEELLDLANKIEREFKEKQPFMNGEIAIGGGETQSMHVLAQFIKAFSEEYPQVTYKFYSADADDIKERVDMGLIDICLLTEPVDVEKYDFIRIPKKEKWGVLMKKDSPLAQKDTISPSDLEPYPIITAGRSIVRNELANWFGDVYEQLQIIATYNLIYNAAIMVEEGLGYAVCLEKLVSISEERDICFKPFSPILETGVVIAWKKYQVFSPATAKFIEMLKYALRAS</sequence>
<dbReference type="STRING" id="140314.SAMN04488076_12417"/>
<accession>A0A143YFN0</accession>
<evidence type="ECO:0000259" key="5">
    <source>
        <dbReference type="PROSITE" id="PS50931"/>
    </source>
</evidence>
<dbReference type="InterPro" id="IPR000847">
    <property type="entry name" value="LysR_HTH_N"/>
</dbReference>
<keyword evidence="4" id="KW-0804">Transcription</keyword>
<keyword evidence="2" id="KW-0805">Transcription regulation</keyword>
<dbReference type="SUPFAM" id="SSF46785">
    <property type="entry name" value="Winged helix' DNA-binding domain"/>
    <property type="match status" value="1"/>
</dbReference>